<dbReference type="PROSITE" id="PS00108">
    <property type="entry name" value="PROTEIN_KINASE_ST"/>
    <property type="match status" value="1"/>
</dbReference>
<dbReference type="Pfam" id="PF07973">
    <property type="entry name" value="tRNA_SAD"/>
    <property type="match status" value="1"/>
</dbReference>
<dbReference type="PANTHER" id="PTHR11777:SF9">
    <property type="entry name" value="ALANINE--TRNA LIGASE, CYTOPLASMIC"/>
    <property type="match status" value="1"/>
</dbReference>
<keyword evidence="12" id="KW-0418">Kinase</keyword>
<dbReference type="GO" id="GO:0006419">
    <property type="term" value="P:alanyl-tRNA aminoacylation"/>
    <property type="evidence" value="ECO:0007669"/>
    <property type="project" value="InterPro"/>
</dbReference>
<dbReference type="InterPro" id="IPR018164">
    <property type="entry name" value="Ala-tRNA-synth_IIc_N"/>
</dbReference>
<evidence type="ECO:0000259" key="23">
    <source>
        <dbReference type="PROSITE" id="PS50011"/>
    </source>
</evidence>
<dbReference type="Pfam" id="PF01411">
    <property type="entry name" value="tRNA-synt_2c"/>
    <property type="match status" value="1"/>
</dbReference>
<evidence type="ECO:0000256" key="11">
    <source>
        <dbReference type="ARBA" id="ARBA00022741"/>
    </source>
</evidence>
<dbReference type="InterPro" id="IPR003156">
    <property type="entry name" value="DHHA1_dom"/>
</dbReference>
<dbReference type="CDD" id="cd00673">
    <property type="entry name" value="AlaRS_core"/>
    <property type="match status" value="1"/>
</dbReference>
<feature type="domain" description="Alanyl-transfer RNA synthetases family profile" evidence="24">
    <location>
        <begin position="621"/>
        <end position="1343"/>
    </location>
</feature>
<dbReference type="PANTHER" id="PTHR11777">
    <property type="entry name" value="ALANYL-TRNA SYNTHETASE"/>
    <property type="match status" value="1"/>
</dbReference>
<keyword evidence="19" id="KW-0030">Aminoacyl-tRNA synthetase</keyword>
<feature type="binding site" evidence="20">
    <location>
        <position position="254"/>
    </location>
    <ligand>
        <name>ATP</name>
        <dbReference type="ChEBI" id="CHEBI:30616"/>
    </ligand>
</feature>
<dbReference type="EMBL" id="JAGKQH010000002">
    <property type="protein sequence ID" value="KAG6604957.1"/>
    <property type="molecule type" value="Genomic_DNA"/>
</dbReference>
<dbReference type="NCBIfam" id="TIGR00344">
    <property type="entry name" value="alaS"/>
    <property type="match status" value="1"/>
</dbReference>
<keyword evidence="7 25" id="KW-0436">Ligase</keyword>
<dbReference type="InterPro" id="IPR008271">
    <property type="entry name" value="Ser/Thr_kinase_AS"/>
</dbReference>
<evidence type="ECO:0000256" key="1">
    <source>
        <dbReference type="ARBA" id="ARBA00001947"/>
    </source>
</evidence>
<evidence type="ECO:0000256" key="6">
    <source>
        <dbReference type="ARBA" id="ARBA00022555"/>
    </source>
</evidence>
<dbReference type="InterPro" id="IPR018165">
    <property type="entry name" value="Ala-tRNA-synth_IIc_core"/>
</dbReference>
<feature type="non-terminal residue" evidence="25">
    <location>
        <position position="1"/>
    </location>
</feature>
<keyword evidence="26" id="KW-1185">Reference proteome</keyword>
<accession>A0AAV6NYD0</accession>
<proteinExistence type="inferred from homology"/>
<dbReference type="Pfam" id="PF00069">
    <property type="entry name" value="Pkinase"/>
    <property type="match status" value="1"/>
</dbReference>
<evidence type="ECO:0000256" key="3">
    <source>
        <dbReference type="ARBA" id="ARBA00013168"/>
    </source>
</evidence>
<evidence type="ECO:0000256" key="21">
    <source>
        <dbReference type="SAM" id="Coils"/>
    </source>
</evidence>
<dbReference type="InterPro" id="IPR012947">
    <property type="entry name" value="tRNA_SAD"/>
</dbReference>
<dbReference type="FunFam" id="3.10.310.40:FF:000001">
    <property type="entry name" value="Alanine--tRNA ligase"/>
    <property type="match status" value="1"/>
</dbReference>
<evidence type="ECO:0000256" key="14">
    <source>
        <dbReference type="ARBA" id="ARBA00022840"/>
    </source>
</evidence>
<dbReference type="InterPro" id="IPR002318">
    <property type="entry name" value="Ala-tRNA-lgiase_IIc"/>
</dbReference>
<evidence type="ECO:0000256" key="4">
    <source>
        <dbReference type="ARBA" id="ARBA00017959"/>
    </source>
</evidence>
<evidence type="ECO:0000256" key="5">
    <source>
        <dbReference type="ARBA" id="ARBA00022528"/>
    </source>
</evidence>
<evidence type="ECO:0000256" key="2">
    <source>
        <dbReference type="ARBA" id="ARBA00008226"/>
    </source>
</evidence>
<dbReference type="Proteomes" id="UP000685013">
    <property type="component" value="Chromosome 2"/>
</dbReference>
<dbReference type="GO" id="GO:0046872">
    <property type="term" value="F:metal ion binding"/>
    <property type="evidence" value="ECO:0007669"/>
    <property type="project" value="UniProtKB-KW"/>
</dbReference>
<dbReference type="PROSITE" id="PS50860">
    <property type="entry name" value="AA_TRNA_LIGASE_II_ALA"/>
    <property type="match status" value="1"/>
</dbReference>
<evidence type="ECO:0000313" key="25">
    <source>
        <dbReference type="EMBL" id="KAG6604957.1"/>
    </source>
</evidence>
<evidence type="ECO:0000256" key="15">
    <source>
        <dbReference type="ARBA" id="ARBA00022884"/>
    </source>
</evidence>
<dbReference type="InterPro" id="IPR023033">
    <property type="entry name" value="Ala_tRNA_ligase_euk/bac"/>
</dbReference>
<reference evidence="25 26" key="1">
    <citation type="journal article" date="2021" name="Hortic Res">
        <title>The domestication of Cucurbita argyrosperma as revealed by the genome of its wild relative.</title>
        <authorList>
            <person name="Barrera-Redondo J."/>
            <person name="Sanchez-de la Vega G."/>
            <person name="Aguirre-Liguori J.A."/>
            <person name="Castellanos-Morales G."/>
            <person name="Gutierrez-Guerrero Y.T."/>
            <person name="Aguirre-Dugua X."/>
            <person name="Aguirre-Planter E."/>
            <person name="Tenaillon M.I."/>
            <person name="Lira-Saade R."/>
            <person name="Eguiarte L.E."/>
        </authorList>
    </citation>
    <scope>NUCLEOTIDE SEQUENCE [LARGE SCALE GENOMIC DNA]</scope>
    <source>
        <strain evidence="25">JBR-2021</strain>
    </source>
</reference>
<evidence type="ECO:0000256" key="20">
    <source>
        <dbReference type="PROSITE-ProRule" id="PRU10141"/>
    </source>
</evidence>
<keyword evidence="15" id="KW-0694">RNA-binding</keyword>
<evidence type="ECO:0000256" key="8">
    <source>
        <dbReference type="ARBA" id="ARBA00022640"/>
    </source>
</evidence>
<evidence type="ECO:0000256" key="13">
    <source>
        <dbReference type="ARBA" id="ARBA00022833"/>
    </source>
</evidence>
<evidence type="ECO:0000256" key="18">
    <source>
        <dbReference type="ARBA" id="ARBA00023128"/>
    </source>
</evidence>
<keyword evidence="9" id="KW-0808">Transferase</keyword>
<evidence type="ECO:0000256" key="16">
    <source>
        <dbReference type="ARBA" id="ARBA00022917"/>
    </source>
</evidence>
<sequence length="1520" mass="169532">MLSLIKPKTRKKRTIIVGLNSDNGSRDILLWLLTTLVNPGDYVLAIHVQEPNDSFSPNTFHIHEDICKSKQVDLQVKVSETTPYISNLTRQVRESYASILVLGCSLSRPDYSVFSTCLKGLPPTCTLMVMDNLGRILFQNQGTSQQGSERSSHSGYQQTNIRDLQKSSTLPSSLQANEKQKISKKAQAFLNFAPHELLPSSRSQQYSTRIKRQFTSEQLNYATNNLDPAMLIGEGGHSKVYRANLEDGQAAAVKILSSDSPSDNLVQEVEILSKIKHENIVQFIGFCSDKNMQAIVYNLLKGSLNQYLRKMEWKERVGIAIGVAKALNHLHHSCNPPIIHRDVKSSNILLFDNFQPQLADFGEATELKQSQNEQSNTKPCKIVGTFGYLAPEYIMYGKIDEKIDIYSYGVVLLELITGKEAIQTNQNSHGSLVLWARPLLSCGQGNQLIDPNLKNYNKEEMEAMLMAARLCLLDSSSRRPTMKTILRLFEEQGYLFKMQKHIKYKPYFLGLSSWNWEHCSSMEFTLKLPNHPPRSYGRNSLTPLQRSSLYGNKPASLARPRRKVTCSSGYITRNSAPFPSTMDCHRHFIPNEARGTQLKTRTSVKPVKEELVEDKSKDLQVSGDSIRRRFLQFYASRGHKVLPSASLVPEDPTVLLTIAGMLQFKPIFLGKVSRLVPCAATAQRCIRTNDVENVGRTARHHTFFEMLGNFSFGDYFKKEAIKWAWELTTIEFGLPANKLWISIYEEDDEAFAIWHDEVGVPVERIKRMGEDDNFWTSGITGPCGPCSEIYYDFQPEKGHSDVDLGDDTRFMEFYNLVFMQYNKKDDGSLEPLKQKNIDTGLGLERMARILQKVPNNYETDLIYPIIQKASELAHVTYETADAQSKTSLKIIGDHMRAIVYLISDGVVPSNIGRGYIVRRLIRRVVRTGRLLGIKGDGKGNTDGAFTPHIAEKVIALSSHIDEDVKGRTGRILEELKREELRFVQTLERGEKLLEEMLADALASAKEDGRFPCLTGKDAFLLYDTYGFPVEITTEVAQERGVVVDMKGFDIEMDNQRRQSQAAHNAVKLEVGEGADIMENISDTEFLGYDMLSAKAIVESLIVNGKSVLQVSEGHDVEVLLNRTPFYAESGGQIGDHGFIYISEGENRGNVVMEVKDVQKSAGSIFVHKGTIKQGVLEVGREVEAEVDAKLRQGAKVHHTATHLLQSALRRIIGQETSQAGSLVAFDRLRFDFNYHRPLADTEILQIEELINGWIGDAVLLQTKVMPLAEAKSAGAIAMFGEKYGEEVRVVEVPGVSMELCGGTHVFNTSEIRGFKVISEQGIASGVRRIEAVAGDAFIEYVNARDYHMKRLCTMLKVKAEDVTTRVENLVEDLRLARNEISNLREKTAVFKASSIANKAFVVGTSKEIRVLVEYMDDTDADSLKGAAEFLMDNLQDPAAIVLGSCPGEGKVSLVAAFTPTVVDLGVQARNFIGPIAKLCGGGGGGRPNFAQAGGRKPENLLNALENARSELVRILSEKAS</sequence>
<dbReference type="FunFam" id="2.40.30.130:FF:000007">
    <property type="entry name" value="Probable alanine--tRNA ligase, chloroplastic"/>
    <property type="match status" value="1"/>
</dbReference>
<dbReference type="GO" id="GO:0004813">
    <property type="term" value="F:alanine-tRNA ligase activity"/>
    <property type="evidence" value="ECO:0007669"/>
    <property type="project" value="UniProtKB-EC"/>
</dbReference>
<comment type="caution">
    <text evidence="25">The sequence shown here is derived from an EMBL/GenBank/DDBJ whole genome shotgun (WGS) entry which is preliminary data.</text>
</comment>
<evidence type="ECO:0000256" key="9">
    <source>
        <dbReference type="ARBA" id="ARBA00022679"/>
    </source>
</evidence>
<dbReference type="FunFam" id="3.30.930.10:FF:000004">
    <property type="entry name" value="Alanine--tRNA ligase"/>
    <property type="match status" value="1"/>
</dbReference>
<dbReference type="GO" id="GO:0009507">
    <property type="term" value="C:chloroplast"/>
    <property type="evidence" value="ECO:0007669"/>
    <property type="project" value="InterPro"/>
</dbReference>
<organism evidence="25 26">
    <name type="scientific">Cucurbita argyrosperma subsp. sororia</name>
    <dbReference type="NCBI Taxonomy" id="37648"/>
    <lineage>
        <taxon>Eukaryota</taxon>
        <taxon>Viridiplantae</taxon>
        <taxon>Streptophyta</taxon>
        <taxon>Embryophyta</taxon>
        <taxon>Tracheophyta</taxon>
        <taxon>Spermatophyta</taxon>
        <taxon>Magnoliopsida</taxon>
        <taxon>eudicotyledons</taxon>
        <taxon>Gunneridae</taxon>
        <taxon>Pentapetalae</taxon>
        <taxon>rosids</taxon>
        <taxon>fabids</taxon>
        <taxon>Cucurbitales</taxon>
        <taxon>Cucurbitaceae</taxon>
        <taxon>Cucurbiteae</taxon>
        <taxon>Cucurbita</taxon>
    </lineage>
</organism>
<dbReference type="InterPro" id="IPR050058">
    <property type="entry name" value="Ala-tRNA_ligase"/>
</dbReference>
<evidence type="ECO:0000313" key="26">
    <source>
        <dbReference type="Proteomes" id="UP000685013"/>
    </source>
</evidence>
<gene>
    <name evidence="25" type="ORF">SDJN03_02274</name>
</gene>
<keyword evidence="21" id="KW-0175">Coiled coil</keyword>
<keyword evidence="11 20" id="KW-0547">Nucleotide-binding</keyword>
<evidence type="ECO:0000256" key="19">
    <source>
        <dbReference type="ARBA" id="ARBA00023146"/>
    </source>
</evidence>
<keyword evidence="14 20" id="KW-0067">ATP-binding</keyword>
<dbReference type="FunFam" id="3.30.980.10:FF:000004">
    <property type="entry name" value="Alanine--tRNA ligase, cytoplasmic"/>
    <property type="match status" value="1"/>
</dbReference>
<dbReference type="EC" id="6.1.1.7" evidence="3"/>
<name>A0AAV6NYD0_9ROSI</name>
<dbReference type="FunFam" id="3.30.54.20:FF:000001">
    <property type="entry name" value="Alanine--tRNA ligase"/>
    <property type="match status" value="1"/>
</dbReference>
<keyword evidence="5" id="KW-0150">Chloroplast</keyword>
<evidence type="ECO:0000256" key="22">
    <source>
        <dbReference type="SAM" id="MobiDB-lite"/>
    </source>
</evidence>
<keyword evidence="6" id="KW-0820">tRNA-binding</keyword>
<feature type="domain" description="Protein kinase" evidence="23">
    <location>
        <begin position="226"/>
        <end position="495"/>
    </location>
</feature>
<keyword evidence="13" id="KW-0862">Zinc</keyword>
<dbReference type="SMART" id="SM00863">
    <property type="entry name" value="tRNA_SAD"/>
    <property type="match status" value="1"/>
</dbReference>
<keyword evidence="16" id="KW-0648">Protein biosynthesis</keyword>
<dbReference type="GO" id="GO:0005829">
    <property type="term" value="C:cytosol"/>
    <property type="evidence" value="ECO:0007669"/>
    <property type="project" value="TreeGrafter"/>
</dbReference>
<dbReference type="SMART" id="SM00220">
    <property type="entry name" value="S_TKc"/>
    <property type="match status" value="1"/>
</dbReference>
<evidence type="ECO:0000259" key="24">
    <source>
        <dbReference type="PROSITE" id="PS50860"/>
    </source>
</evidence>
<feature type="region of interest" description="Disordered" evidence="22">
    <location>
        <begin position="141"/>
        <end position="177"/>
    </location>
</feature>
<dbReference type="Pfam" id="PF02272">
    <property type="entry name" value="DHHA1"/>
    <property type="match status" value="1"/>
</dbReference>
<dbReference type="GO" id="GO:0005524">
    <property type="term" value="F:ATP binding"/>
    <property type="evidence" value="ECO:0007669"/>
    <property type="project" value="UniProtKB-UniRule"/>
</dbReference>
<dbReference type="PROSITE" id="PS50011">
    <property type="entry name" value="PROTEIN_KINASE_DOM"/>
    <property type="match status" value="1"/>
</dbReference>
<keyword evidence="8" id="KW-0934">Plastid</keyword>
<evidence type="ECO:0000256" key="7">
    <source>
        <dbReference type="ARBA" id="ARBA00022598"/>
    </source>
</evidence>
<protein>
    <recommendedName>
        <fullName evidence="4">Alanine--tRNA ligase</fullName>
        <ecNumber evidence="3">6.1.1.7</ecNumber>
    </recommendedName>
</protein>
<keyword evidence="17" id="KW-0809">Transit peptide</keyword>
<dbReference type="InterPro" id="IPR027522">
    <property type="entry name" value="Ala_tRNA_synth_plant"/>
</dbReference>
<dbReference type="PROSITE" id="PS00107">
    <property type="entry name" value="PROTEIN_KINASE_ATP"/>
    <property type="match status" value="1"/>
</dbReference>
<comment type="cofactor">
    <cofactor evidence="1">
        <name>Zn(2+)</name>
        <dbReference type="ChEBI" id="CHEBI:29105"/>
    </cofactor>
</comment>
<feature type="coiled-coil region" evidence="21">
    <location>
        <begin position="1359"/>
        <end position="1386"/>
    </location>
</feature>
<comment type="similarity">
    <text evidence="2">Belongs to the class-II aminoacyl-tRNA synthetase family.</text>
</comment>
<evidence type="ECO:0000256" key="17">
    <source>
        <dbReference type="ARBA" id="ARBA00022946"/>
    </source>
</evidence>
<dbReference type="HAMAP" id="MF_03134">
    <property type="entry name" value="Ala_tRNA_synth_plantC"/>
    <property type="match status" value="1"/>
</dbReference>
<dbReference type="GO" id="GO:0004672">
    <property type="term" value="F:protein kinase activity"/>
    <property type="evidence" value="ECO:0007669"/>
    <property type="project" value="InterPro"/>
</dbReference>
<evidence type="ECO:0000256" key="10">
    <source>
        <dbReference type="ARBA" id="ARBA00022723"/>
    </source>
</evidence>
<keyword evidence="18" id="KW-0496">Mitochondrion</keyword>
<dbReference type="InterPro" id="IPR017441">
    <property type="entry name" value="Protein_kinase_ATP_BS"/>
</dbReference>
<dbReference type="InterPro" id="IPR000719">
    <property type="entry name" value="Prot_kinase_dom"/>
</dbReference>
<dbReference type="GO" id="GO:0002161">
    <property type="term" value="F:aminoacyl-tRNA deacylase activity"/>
    <property type="evidence" value="ECO:0007669"/>
    <property type="project" value="TreeGrafter"/>
</dbReference>
<dbReference type="GO" id="GO:0000049">
    <property type="term" value="F:tRNA binding"/>
    <property type="evidence" value="ECO:0007669"/>
    <property type="project" value="UniProtKB-KW"/>
</dbReference>
<dbReference type="HAMAP" id="MF_00036_B">
    <property type="entry name" value="Ala_tRNA_synth_B"/>
    <property type="match status" value="1"/>
</dbReference>
<keyword evidence="10" id="KW-0479">Metal-binding</keyword>
<evidence type="ECO:0000256" key="12">
    <source>
        <dbReference type="ARBA" id="ARBA00022777"/>
    </source>
</evidence>